<keyword evidence="5 10" id="KW-0812">Transmembrane</keyword>
<evidence type="ECO:0000256" key="4">
    <source>
        <dbReference type="ARBA" id="ARBA00022475"/>
    </source>
</evidence>
<dbReference type="InterPro" id="IPR002528">
    <property type="entry name" value="MATE_fam"/>
</dbReference>
<dbReference type="PANTHER" id="PTHR43298">
    <property type="entry name" value="MULTIDRUG RESISTANCE PROTEIN NORM-RELATED"/>
    <property type="match status" value="1"/>
</dbReference>
<dbReference type="InterPro" id="IPR048279">
    <property type="entry name" value="MdtK-like"/>
</dbReference>
<keyword evidence="12" id="KW-1185">Reference proteome</keyword>
<evidence type="ECO:0000313" key="12">
    <source>
        <dbReference type="Proteomes" id="UP000623795"/>
    </source>
</evidence>
<feature type="transmembrane region" description="Helical" evidence="10">
    <location>
        <begin position="289"/>
        <end position="311"/>
    </location>
</feature>
<accession>A0ABX1PZY8</accession>
<feature type="transmembrane region" description="Helical" evidence="10">
    <location>
        <begin position="52"/>
        <end position="76"/>
    </location>
</feature>
<dbReference type="PANTHER" id="PTHR43298:SF2">
    <property type="entry name" value="FMN_FAD EXPORTER YEEO-RELATED"/>
    <property type="match status" value="1"/>
</dbReference>
<feature type="transmembrane region" description="Helical" evidence="10">
    <location>
        <begin position="97"/>
        <end position="116"/>
    </location>
</feature>
<evidence type="ECO:0000256" key="9">
    <source>
        <dbReference type="ARBA" id="ARBA00031636"/>
    </source>
</evidence>
<evidence type="ECO:0000313" key="11">
    <source>
        <dbReference type="EMBL" id="NMG44066.1"/>
    </source>
</evidence>
<feature type="transmembrane region" description="Helical" evidence="10">
    <location>
        <begin position="355"/>
        <end position="373"/>
    </location>
</feature>
<feature type="transmembrane region" description="Helical" evidence="10">
    <location>
        <begin position="244"/>
        <end position="269"/>
    </location>
</feature>
<feature type="transmembrane region" description="Helical" evidence="10">
    <location>
        <begin position="190"/>
        <end position="211"/>
    </location>
</feature>
<sequence length="460" mass="49088">MSPSSSSSASPSTIVRQLLHHAWPILVAQILSMSMLIADTIIVGRYGTVDLAAVAVGSGVYISIVMLVVGVLQAVAPTVAHHFGAGRTERIGPTLQQGFWLALMLAVPGIVLMVFPGFLLELSSVPPDVDAKTREYLLATAAGLPAVLLYRTFYAFNNAVGKPRVLMAISFVVTATHVPLAWALVHGHLWLPPLGVLGCGISTAIVNWLAFACGTVHLARNPGYRPYHLFAHWRGPQPAEILSLLRLGVPMGLSTFIEVSSFTLIALFAARLGAEAVAGHRVVANLAALIYMLPLAMSIAVLVLVGQAAGARDWARARMTVRVGMIVTGGLASLIGLAMWLARKPVIALFSEDEAVRAVGLALLLYICIYQLFDSVQTVAAHALRGYKVTFVPMLMHAVCFWGVGLAGGYWASFHAPWRTAGPHVAGFWEAGVMSTVVAAVLFGWLLRAVMRRQDLPAAP</sequence>
<evidence type="ECO:0000256" key="8">
    <source>
        <dbReference type="ARBA" id="ARBA00023136"/>
    </source>
</evidence>
<comment type="subcellular location">
    <subcellularLocation>
        <location evidence="1">Cell inner membrane</location>
        <topology evidence="1">Multi-pass membrane protein</topology>
    </subcellularLocation>
</comment>
<evidence type="ECO:0000256" key="7">
    <source>
        <dbReference type="ARBA" id="ARBA00023065"/>
    </source>
</evidence>
<evidence type="ECO:0000256" key="6">
    <source>
        <dbReference type="ARBA" id="ARBA00022989"/>
    </source>
</evidence>
<evidence type="ECO:0000256" key="2">
    <source>
        <dbReference type="ARBA" id="ARBA00022448"/>
    </source>
</evidence>
<name>A0ABX1PZY8_9RHOO</name>
<protein>
    <recommendedName>
        <fullName evidence="9">Multidrug-efflux transporter</fullName>
    </recommendedName>
</protein>
<evidence type="ECO:0000256" key="5">
    <source>
        <dbReference type="ARBA" id="ARBA00022692"/>
    </source>
</evidence>
<feature type="transmembrane region" description="Helical" evidence="10">
    <location>
        <begin position="394"/>
        <end position="414"/>
    </location>
</feature>
<dbReference type="InterPro" id="IPR050222">
    <property type="entry name" value="MATE_MdtK"/>
</dbReference>
<feature type="transmembrane region" description="Helical" evidence="10">
    <location>
        <begin position="21"/>
        <end position="46"/>
    </location>
</feature>
<feature type="transmembrane region" description="Helical" evidence="10">
    <location>
        <begin position="426"/>
        <end position="447"/>
    </location>
</feature>
<evidence type="ECO:0000256" key="10">
    <source>
        <dbReference type="SAM" id="Phobius"/>
    </source>
</evidence>
<feature type="transmembrane region" description="Helical" evidence="10">
    <location>
        <begin position="323"/>
        <end position="343"/>
    </location>
</feature>
<keyword evidence="8 10" id="KW-0472">Membrane</keyword>
<keyword evidence="2" id="KW-0813">Transport</keyword>
<dbReference type="Pfam" id="PF01554">
    <property type="entry name" value="MatE"/>
    <property type="match status" value="2"/>
</dbReference>
<comment type="caution">
    <text evidence="11">The sequence shown here is derived from an EMBL/GenBank/DDBJ whole genome shotgun (WGS) entry which is preliminary data.</text>
</comment>
<dbReference type="EMBL" id="WTVN01000012">
    <property type="protein sequence ID" value="NMG44066.1"/>
    <property type="molecule type" value="Genomic_DNA"/>
</dbReference>
<reference evidence="11 12" key="1">
    <citation type="submission" date="2019-12" db="EMBL/GenBank/DDBJ databases">
        <title>Comparative genomics gives insights into the taxonomy of the Azoarcus-Aromatoleum group and reveals separate origins of nif in the plant-associated Azoarcus and non-plant-associated Aromatoleum sub-groups.</title>
        <authorList>
            <person name="Lafos M."/>
            <person name="Maluk M."/>
            <person name="Batista M."/>
            <person name="Junghare M."/>
            <person name="Carmona M."/>
            <person name="Faoro H."/>
            <person name="Cruz L.M."/>
            <person name="Battistoni F."/>
            <person name="De Souza E."/>
            <person name="Pedrosa F."/>
            <person name="Chen W.-M."/>
            <person name="Poole P.S."/>
            <person name="Dixon R.A."/>
            <person name="James E.K."/>
        </authorList>
    </citation>
    <scope>NUCLEOTIDE SEQUENCE [LARGE SCALE GENOMIC DNA]</scope>
    <source>
        <strain evidence="11 12">Td21</strain>
    </source>
</reference>
<feature type="transmembrane region" description="Helical" evidence="10">
    <location>
        <begin position="136"/>
        <end position="153"/>
    </location>
</feature>
<organism evidence="11 12">
    <name type="scientific">Aromatoleum toluvorans</name>
    <dbReference type="NCBI Taxonomy" id="92002"/>
    <lineage>
        <taxon>Bacteria</taxon>
        <taxon>Pseudomonadati</taxon>
        <taxon>Pseudomonadota</taxon>
        <taxon>Betaproteobacteria</taxon>
        <taxon>Rhodocyclales</taxon>
        <taxon>Rhodocyclaceae</taxon>
        <taxon>Aromatoleum</taxon>
    </lineage>
</organism>
<proteinExistence type="predicted"/>
<keyword evidence="3" id="KW-0050">Antiport</keyword>
<dbReference type="CDD" id="cd13131">
    <property type="entry name" value="MATE_NorM_like"/>
    <property type="match status" value="1"/>
</dbReference>
<keyword evidence="4" id="KW-1003">Cell membrane</keyword>
<evidence type="ECO:0000256" key="3">
    <source>
        <dbReference type="ARBA" id="ARBA00022449"/>
    </source>
</evidence>
<gene>
    <name evidence="11" type="ORF">GPA22_10030</name>
</gene>
<keyword evidence="7" id="KW-0406">Ion transport</keyword>
<feature type="transmembrane region" description="Helical" evidence="10">
    <location>
        <begin position="165"/>
        <end position="184"/>
    </location>
</feature>
<dbReference type="PIRSF" id="PIRSF006603">
    <property type="entry name" value="DinF"/>
    <property type="match status" value="1"/>
</dbReference>
<keyword evidence="6 10" id="KW-1133">Transmembrane helix</keyword>
<dbReference type="Proteomes" id="UP000623795">
    <property type="component" value="Unassembled WGS sequence"/>
</dbReference>
<evidence type="ECO:0000256" key="1">
    <source>
        <dbReference type="ARBA" id="ARBA00004429"/>
    </source>
</evidence>
<dbReference type="NCBIfam" id="TIGR00797">
    <property type="entry name" value="matE"/>
    <property type="match status" value="1"/>
</dbReference>